<evidence type="ECO:0000313" key="1">
    <source>
        <dbReference type="EMBL" id="KAH3726914.1"/>
    </source>
</evidence>
<proteinExistence type="predicted"/>
<gene>
    <name evidence="1" type="ORF">DPMN_052791</name>
</gene>
<organism evidence="1 2">
    <name type="scientific">Dreissena polymorpha</name>
    <name type="common">Zebra mussel</name>
    <name type="synonym">Mytilus polymorpha</name>
    <dbReference type="NCBI Taxonomy" id="45954"/>
    <lineage>
        <taxon>Eukaryota</taxon>
        <taxon>Metazoa</taxon>
        <taxon>Spiralia</taxon>
        <taxon>Lophotrochozoa</taxon>
        <taxon>Mollusca</taxon>
        <taxon>Bivalvia</taxon>
        <taxon>Autobranchia</taxon>
        <taxon>Heteroconchia</taxon>
        <taxon>Euheterodonta</taxon>
        <taxon>Imparidentia</taxon>
        <taxon>Neoheterodontei</taxon>
        <taxon>Myida</taxon>
        <taxon>Dreissenoidea</taxon>
        <taxon>Dreissenidae</taxon>
        <taxon>Dreissena</taxon>
    </lineage>
</organism>
<accession>A0A9D4CLL3</accession>
<keyword evidence="2" id="KW-1185">Reference proteome</keyword>
<reference evidence="1" key="1">
    <citation type="journal article" date="2019" name="bioRxiv">
        <title>The Genome of the Zebra Mussel, Dreissena polymorpha: A Resource for Invasive Species Research.</title>
        <authorList>
            <person name="McCartney M.A."/>
            <person name="Auch B."/>
            <person name="Kono T."/>
            <person name="Mallez S."/>
            <person name="Zhang Y."/>
            <person name="Obille A."/>
            <person name="Becker A."/>
            <person name="Abrahante J.E."/>
            <person name="Garbe J."/>
            <person name="Badalamenti J.P."/>
            <person name="Herman A."/>
            <person name="Mangelson H."/>
            <person name="Liachko I."/>
            <person name="Sullivan S."/>
            <person name="Sone E.D."/>
            <person name="Koren S."/>
            <person name="Silverstein K.A.T."/>
            <person name="Beckman K.B."/>
            <person name="Gohl D.M."/>
        </authorList>
    </citation>
    <scope>NUCLEOTIDE SEQUENCE</scope>
    <source>
        <strain evidence="1">Duluth1</strain>
        <tissue evidence="1">Whole animal</tissue>
    </source>
</reference>
<protein>
    <submittedName>
        <fullName evidence="1">Uncharacterized protein</fullName>
    </submittedName>
</protein>
<dbReference type="EMBL" id="JAIWYP010000012">
    <property type="protein sequence ID" value="KAH3726914.1"/>
    <property type="molecule type" value="Genomic_DNA"/>
</dbReference>
<dbReference type="Proteomes" id="UP000828390">
    <property type="component" value="Unassembled WGS sequence"/>
</dbReference>
<comment type="caution">
    <text evidence="1">The sequence shown here is derived from an EMBL/GenBank/DDBJ whole genome shotgun (WGS) entry which is preliminary data.</text>
</comment>
<dbReference type="AlphaFoldDB" id="A0A9D4CLL3"/>
<name>A0A9D4CLL3_DREPO</name>
<sequence>MVETIVRPGEYEELVEVSIQVVREDTGNGKSELHIPTAIHSELDGYLGSRLDNFSPQQNDSPVLDNAYLLISINDVNRCHKTIVLALNIETISYFRYV</sequence>
<evidence type="ECO:0000313" key="2">
    <source>
        <dbReference type="Proteomes" id="UP000828390"/>
    </source>
</evidence>
<reference evidence="1" key="2">
    <citation type="submission" date="2020-11" db="EMBL/GenBank/DDBJ databases">
        <authorList>
            <person name="McCartney M.A."/>
            <person name="Auch B."/>
            <person name="Kono T."/>
            <person name="Mallez S."/>
            <person name="Becker A."/>
            <person name="Gohl D.M."/>
            <person name="Silverstein K.A.T."/>
            <person name="Koren S."/>
            <person name="Bechman K.B."/>
            <person name="Herman A."/>
            <person name="Abrahante J.E."/>
            <person name="Garbe J."/>
        </authorList>
    </citation>
    <scope>NUCLEOTIDE SEQUENCE</scope>
    <source>
        <strain evidence="1">Duluth1</strain>
        <tissue evidence="1">Whole animal</tissue>
    </source>
</reference>